<evidence type="ECO:0000256" key="6">
    <source>
        <dbReference type="ARBA" id="ARBA00023136"/>
    </source>
</evidence>
<proteinExistence type="inferred from homology"/>
<dbReference type="STRING" id="1424294.Gferi_09525"/>
<protein>
    <submittedName>
        <fullName evidence="9">Peptide ABC transporter permease</fullName>
    </submittedName>
</protein>
<dbReference type="PANTHER" id="PTHR30465">
    <property type="entry name" value="INNER MEMBRANE ABC TRANSPORTER"/>
    <property type="match status" value="1"/>
</dbReference>
<name>A0A1D8GFW4_9FIRM</name>
<dbReference type="SUPFAM" id="SSF161098">
    <property type="entry name" value="MetI-like"/>
    <property type="match status" value="1"/>
</dbReference>
<evidence type="ECO:0000256" key="2">
    <source>
        <dbReference type="ARBA" id="ARBA00022448"/>
    </source>
</evidence>
<keyword evidence="10" id="KW-1185">Reference proteome</keyword>
<feature type="transmembrane region" description="Helical" evidence="7">
    <location>
        <begin position="272"/>
        <end position="298"/>
    </location>
</feature>
<dbReference type="EMBL" id="CP017269">
    <property type="protein sequence ID" value="AOT69796.1"/>
    <property type="molecule type" value="Genomic_DNA"/>
</dbReference>
<dbReference type="InterPro" id="IPR035906">
    <property type="entry name" value="MetI-like_sf"/>
</dbReference>
<gene>
    <name evidence="9" type="ORF">Gferi_09525</name>
</gene>
<evidence type="ECO:0000256" key="1">
    <source>
        <dbReference type="ARBA" id="ARBA00004651"/>
    </source>
</evidence>
<evidence type="ECO:0000313" key="9">
    <source>
        <dbReference type="EMBL" id="AOT69796.1"/>
    </source>
</evidence>
<comment type="similarity">
    <text evidence="7">Belongs to the binding-protein-dependent transport system permease family.</text>
</comment>
<dbReference type="AlphaFoldDB" id="A0A1D8GFW4"/>
<dbReference type="PROSITE" id="PS50928">
    <property type="entry name" value="ABC_TM1"/>
    <property type="match status" value="1"/>
</dbReference>
<feature type="transmembrane region" description="Helical" evidence="7">
    <location>
        <begin position="172"/>
        <end position="191"/>
    </location>
</feature>
<dbReference type="RefSeq" id="WP_069975873.1">
    <property type="nucleotide sequence ID" value="NZ_CP017269.1"/>
</dbReference>
<evidence type="ECO:0000259" key="8">
    <source>
        <dbReference type="PROSITE" id="PS50928"/>
    </source>
</evidence>
<feature type="transmembrane region" description="Helical" evidence="7">
    <location>
        <begin position="133"/>
        <end position="152"/>
    </location>
</feature>
<keyword evidence="4 7" id="KW-0812">Transmembrane</keyword>
<keyword evidence="3" id="KW-1003">Cell membrane</keyword>
<dbReference type="GO" id="GO:0055085">
    <property type="term" value="P:transmembrane transport"/>
    <property type="evidence" value="ECO:0007669"/>
    <property type="project" value="InterPro"/>
</dbReference>
<comment type="subcellular location">
    <subcellularLocation>
        <location evidence="1 7">Cell membrane</location>
        <topology evidence="1 7">Multi-pass membrane protein</topology>
    </subcellularLocation>
</comment>
<dbReference type="KEGG" id="gfe:Gferi_09525"/>
<keyword evidence="6 7" id="KW-0472">Membrane</keyword>
<evidence type="ECO:0000256" key="7">
    <source>
        <dbReference type="RuleBase" id="RU363032"/>
    </source>
</evidence>
<dbReference type="Pfam" id="PF00528">
    <property type="entry name" value="BPD_transp_1"/>
    <property type="match status" value="1"/>
</dbReference>
<keyword evidence="2 7" id="KW-0813">Transport</keyword>
<evidence type="ECO:0000256" key="5">
    <source>
        <dbReference type="ARBA" id="ARBA00022989"/>
    </source>
</evidence>
<feature type="transmembrane region" description="Helical" evidence="7">
    <location>
        <begin position="100"/>
        <end position="121"/>
    </location>
</feature>
<sequence>MGRFLVNRMVSMIITLLLVITITFLLMHAIPGGPFTREKALPVAVIKALEAKYKLDQPLWKQYVDYLGGIVRLDLGPSFQKVGVTVNDLIREGFPVSAKVGSFAVLMVVGLGIPMGMVSALKQNKWQDQVVRFIATLGITIPGFVMGTLIIYIFSAKLGWIPSFGLKTPKHYIGPVIALGGYSLSFVARLTRSSMLEVLQQDYIRTARAKGLSEFVVIAKHALRNALIPVVTYIGPLIATILTGGFVVERIFAIPGMGKHFVESVGNRDYTVLMGMTVFYALFLVIMVLIVDLLYGLIDPRIKVEE</sequence>
<dbReference type="PANTHER" id="PTHR30465:SF93">
    <property type="entry name" value="OLIGOPEPTIDE TRANSPORT SYSTEM PERMEASE PROTEIN OPPB"/>
    <property type="match status" value="1"/>
</dbReference>
<dbReference type="OrthoDB" id="9773221at2"/>
<dbReference type="Gene3D" id="1.10.3720.10">
    <property type="entry name" value="MetI-like"/>
    <property type="match status" value="1"/>
</dbReference>
<feature type="transmembrane region" description="Helical" evidence="7">
    <location>
        <begin position="12"/>
        <end position="30"/>
    </location>
</feature>
<evidence type="ECO:0000256" key="3">
    <source>
        <dbReference type="ARBA" id="ARBA00022475"/>
    </source>
</evidence>
<dbReference type="CDD" id="cd06261">
    <property type="entry name" value="TM_PBP2"/>
    <property type="match status" value="1"/>
</dbReference>
<dbReference type="GO" id="GO:0005886">
    <property type="term" value="C:plasma membrane"/>
    <property type="evidence" value="ECO:0007669"/>
    <property type="project" value="UniProtKB-SubCell"/>
</dbReference>
<evidence type="ECO:0000256" key="4">
    <source>
        <dbReference type="ARBA" id="ARBA00022692"/>
    </source>
</evidence>
<dbReference type="InterPro" id="IPR045621">
    <property type="entry name" value="BPD_transp_1_N"/>
</dbReference>
<feature type="domain" description="ABC transmembrane type-1" evidence="8">
    <location>
        <begin position="94"/>
        <end position="295"/>
    </location>
</feature>
<organism evidence="9 10">
    <name type="scientific">Geosporobacter ferrireducens</name>
    <dbReference type="NCBI Taxonomy" id="1424294"/>
    <lineage>
        <taxon>Bacteria</taxon>
        <taxon>Bacillati</taxon>
        <taxon>Bacillota</taxon>
        <taxon>Clostridia</taxon>
        <taxon>Peptostreptococcales</taxon>
        <taxon>Thermotaleaceae</taxon>
        <taxon>Geosporobacter</taxon>
    </lineage>
</organism>
<accession>A0A1D8GFW4</accession>
<evidence type="ECO:0000313" key="10">
    <source>
        <dbReference type="Proteomes" id="UP000095743"/>
    </source>
</evidence>
<dbReference type="InterPro" id="IPR000515">
    <property type="entry name" value="MetI-like"/>
</dbReference>
<keyword evidence="5 7" id="KW-1133">Transmembrane helix</keyword>
<dbReference type="Pfam" id="PF19300">
    <property type="entry name" value="BPD_transp_1_N"/>
    <property type="match status" value="1"/>
</dbReference>
<dbReference type="Proteomes" id="UP000095743">
    <property type="component" value="Chromosome"/>
</dbReference>
<feature type="transmembrane region" description="Helical" evidence="7">
    <location>
        <begin position="230"/>
        <end position="252"/>
    </location>
</feature>
<reference evidence="9 10" key="1">
    <citation type="submission" date="2016-09" db="EMBL/GenBank/DDBJ databases">
        <title>Genomic analysis reveals versatility of anaerobic energy metabolism of Geosporobacter ferrireducens IRF9 of phylum Firmicutes.</title>
        <authorList>
            <person name="Kim S.-J."/>
        </authorList>
    </citation>
    <scope>NUCLEOTIDE SEQUENCE [LARGE SCALE GENOMIC DNA]</scope>
    <source>
        <strain evidence="9 10">IRF9</strain>
    </source>
</reference>